<reference evidence="2 3" key="1">
    <citation type="journal article" date="2019" name="Nat. Ecol. Evol.">
        <title>Megaphylogeny resolves global patterns of mushroom evolution.</title>
        <authorList>
            <person name="Varga T."/>
            <person name="Krizsan K."/>
            <person name="Foldi C."/>
            <person name="Dima B."/>
            <person name="Sanchez-Garcia M."/>
            <person name="Sanchez-Ramirez S."/>
            <person name="Szollosi G.J."/>
            <person name="Szarkandi J.G."/>
            <person name="Papp V."/>
            <person name="Albert L."/>
            <person name="Andreopoulos W."/>
            <person name="Angelini C."/>
            <person name="Antonin V."/>
            <person name="Barry K.W."/>
            <person name="Bougher N.L."/>
            <person name="Buchanan P."/>
            <person name="Buyck B."/>
            <person name="Bense V."/>
            <person name="Catcheside P."/>
            <person name="Chovatia M."/>
            <person name="Cooper J."/>
            <person name="Damon W."/>
            <person name="Desjardin D."/>
            <person name="Finy P."/>
            <person name="Geml J."/>
            <person name="Haridas S."/>
            <person name="Hughes K."/>
            <person name="Justo A."/>
            <person name="Karasinski D."/>
            <person name="Kautmanova I."/>
            <person name="Kiss B."/>
            <person name="Kocsube S."/>
            <person name="Kotiranta H."/>
            <person name="LaButti K.M."/>
            <person name="Lechner B.E."/>
            <person name="Liimatainen K."/>
            <person name="Lipzen A."/>
            <person name="Lukacs Z."/>
            <person name="Mihaltcheva S."/>
            <person name="Morgado L.N."/>
            <person name="Niskanen T."/>
            <person name="Noordeloos M.E."/>
            <person name="Ohm R.A."/>
            <person name="Ortiz-Santana B."/>
            <person name="Ovrebo C."/>
            <person name="Racz N."/>
            <person name="Riley R."/>
            <person name="Savchenko A."/>
            <person name="Shiryaev A."/>
            <person name="Soop K."/>
            <person name="Spirin V."/>
            <person name="Szebenyi C."/>
            <person name="Tomsovsky M."/>
            <person name="Tulloss R.E."/>
            <person name="Uehling J."/>
            <person name="Grigoriev I.V."/>
            <person name="Vagvolgyi C."/>
            <person name="Papp T."/>
            <person name="Martin F.M."/>
            <person name="Miettinen O."/>
            <person name="Hibbett D.S."/>
            <person name="Nagy L.G."/>
        </authorList>
    </citation>
    <scope>NUCLEOTIDE SEQUENCE [LARGE SCALE GENOMIC DNA]</scope>
    <source>
        <strain evidence="2 3">CBS 962.96</strain>
    </source>
</reference>
<gene>
    <name evidence="2" type="ORF">K435DRAFT_854530</name>
</gene>
<protein>
    <submittedName>
        <fullName evidence="2">Uncharacterized protein</fullName>
    </submittedName>
</protein>
<feature type="compositionally biased region" description="Basic and acidic residues" evidence="1">
    <location>
        <begin position="114"/>
        <end position="133"/>
    </location>
</feature>
<feature type="compositionally biased region" description="Polar residues" evidence="1">
    <location>
        <begin position="45"/>
        <end position="61"/>
    </location>
</feature>
<evidence type="ECO:0000256" key="1">
    <source>
        <dbReference type="SAM" id="MobiDB-lite"/>
    </source>
</evidence>
<name>A0A4S8MDY0_DENBC</name>
<feature type="region of interest" description="Disordered" evidence="1">
    <location>
        <begin position="190"/>
        <end position="224"/>
    </location>
</feature>
<dbReference type="EMBL" id="ML179101">
    <property type="protein sequence ID" value="THV00601.1"/>
    <property type="molecule type" value="Genomic_DNA"/>
</dbReference>
<accession>A0A4S8MDY0</accession>
<feature type="compositionally biased region" description="Basic and acidic residues" evidence="1">
    <location>
        <begin position="206"/>
        <end position="216"/>
    </location>
</feature>
<evidence type="ECO:0000313" key="2">
    <source>
        <dbReference type="EMBL" id="THV00601.1"/>
    </source>
</evidence>
<feature type="region of interest" description="Disordered" evidence="1">
    <location>
        <begin position="1"/>
        <end position="136"/>
    </location>
</feature>
<sequence>MPSMTFAPFATKQASTPSVETTPDHVESSATSPVDSAPATDKEPSPNNDDTEPQSLSQTFFPSLASLRDQRAYEHERQRSKKAADLAKAKARKGQWSLLTYDSKRSLSSSPTRNPEKSKRLRPEEMEALERTPRAMSSEVKLADLISSKSVRKPRVRKGKDSDYEVVPHVRSVIVLDDIMARDVSFDEPWEHVEHSDSDDSSSDSVARKEQTKKTYADILSTAK</sequence>
<evidence type="ECO:0000313" key="3">
    <source>
        <dbReference type="Proteomes" id="UP000297245"/>
    </source>
</evidence>
<dbReference type="AlphaFoldDB" id="A0A4S8MDY0"/>
<keyword evidence="3" id="KW-1185">Reference proteome</keyword>
<organism evidence="2 3">
    <name type="scientific">Dendrothele bispora (strain CBS 962.96)</name>
    <dbReference type="NCBI Taxonomy" id="1314807"/>
    <lineage>
        <taxon>Eukaryota</taxon>
        <taxon>Fungi</taxon>
        <taxon>Dikarya</taxon>
        <taxon>Basidiomycota</taxon>
        <taxon>Agaricomycotina</taxon>
        <taxon>Agaricomycetes</taxon>
        <taxon>Agaricomycetidae</taxon>
        <taxon>Agaricales</taxon>
        <taxon>Agaricales incertae sedis</taxon>
        <taxon>Dendrothele</taxon>
    </lineage>
</organism>
<dbReference type="Proteomes" id="UP000297245">
    <property type="component" value="Unassembled WGS sequence"/>
</dbReference>
<dbReference type="OrthoDB" id="3245714at2759"/>
<proteinExistence type="predicted"/>
<feature type="compositionally biased region" description="Polar residues" evidence="1">
    <location>
        <begin position="12"/>
        <end position="21"/>
    </location>
</feature>
<feature type="compositionally biased region" description="Basic and acidic residues" evidence="1">
    <location>
        <begin position="68"/>
        <end position="88"/>
    </location>
</feature>